<comment type="caution">
    <text evidence="1">The sequence shown here is derived from an EMBL/GenBank/DDBJ whole genome shotgun (WGS) entry which is preliminary data.</text>
</comment>
<name>A0A6I4IZM2_9SPHN</name>
<sequence length="104" mass="11014">MQQDGMIKVRAELCEQIDGLRAAVAHGSVAGLCDKASSVRHLAQQYQLAPVADLAWKLEGRLARGERGPSVINVLSLMREATESGRTDPAAASAWAAAASVRVM</sequence>
<reference evidence="1 2" key="1">
    <citation type="submission" date="2019-12" db="EMBL/GenBank/DDBJ databases">
        <authorList>
            <person name="Huq M.A."/>
        </authorList>
    </citation>
    <scope>NUCLEOTIDE SEQUENCE [LARGE SCALE GENOMIC DNA]</scope>
    <source>
        <strain evidence="1 2">MAH-20</strain>
    </source>
</reference>
<gene>
    <name evidence="1" type="ORF">GON01_06670</name>
</gene>
<dbReference type="Proteomes" id="UP000441389">
    <property type="component" value="Unassembled WGS sequence"/>
</dbReference>
<evidence type="ECO:0000313" key="2">
    <source>
        <dbReference type="Proteomes" id="UP000441389"/>
    </source>
</evidence>
<dbReference type="AlphaFoldDB" id="A0A6I4IZM2"/>
<accession>A0A6I4IZM2</accession>
<keyword evidence="2" id="KW-1185">Reference proteome</keyword>
<dbReference type="EMBL" id="WQMS01000007">
    <property type="protein sequence ID" value="MVO77617.1"/>
    <property type="molecule type" value="Genomic_DNA"/>
</dbReference>
<organism evidence="1 2">
    <name type="scientific">Sphingomonas horti</name>
    <dbReference type="NCBI Taxonomy" id="2682842"/>
    <lineage>
        <taxon>Bacteria</taxon>
        <taxon>Pseudomonadati</taxon>
        <taxon>Pseudomonadota</taxon>
        <taxon>Alphaproteobacteria</taxon>
        <taxon>Sphingomonadales</taxon>
        <taxon>Sphingomonadaceae</taxon>
        <taxon>Sphingomonas</taxon>
    </lineage>
</organism>
<evidence type="ECO:0000313" key="1">
    <source>
        <dbReference type="EMBL" id="MVO77617.1"/>
    </source>
</evidence>
<protein>
    <submittedName>
        <fullName evidence="1">Uncharacterized protein</fullName>
    </submittedName>
</protein>
<dbReference type="RefSeq" id="WP_157026591.1">
    <property type="nucleotide sequence ID" value="NZ_WQMS01000007.1"/>
</dbReference>
<proteinExistence type="predicted"/>